<dbReference type="AlphaFoldDB" id="A0A4C1WEI5"/>
<evidence type="ECO:0000256" key="1">
    <source>
        <dbReference type="SAM" id="MobiDB-lite"/>
    </source>
</evidence>
<evidence type="ECO:0000313" key="2">
    <source>
        <dbReference type="EMBL" id="GBP48535.1"/>
    </source>
</evidence>
<proteinExistence type="predicted"/>
<gene>
    <name evidence="2" type="ORF">EVAR_38507_1</name>
</gene>
<dbReference type="Proteomes" id="UP000299102">
    <property type="component" value="Unassembled WGS sequence"/>
</dbReference>
<feature type="region of interest" description="Disordered" evidence="1">
    <location>
        <begin position="28"/>
        <end position="66"/>
    </location>
</feature>
<keyword evidence="3" id="KW-1185">Reference proteome</keyword>
<sequence length="110" mass="12142">MKNTSSYRSSQAAWKKVCVIRAAPHDTEISKAVNQPPESALHEDKPDTERESYKRNSMNTNCAHKDRSDGRAALNKAVAFVTAGVNEPAADGRTADRDARVIIYDRLVAQ</sequence>
<dbReference type="EMBL" id="BGZK01000526">
    <property type="protein sequence ID" value="GBP48535.1"/>
    <property type="molecule type" value="Genomic_DNA"/>
</dbReference>
<accession>A0A4C1WEI5</accession>
<feature type="compositionally biased region" description="Basic and acidic residues" evidence="1">
    <location>
        <begin position="40"/>
        <end position="54"/>
    </location>
</feature>
<organism evidence="2 3">
    <name type="scientific">Eumeta variegata</name>
    <name type="common">Bagworm moth</name>
    <name type="synonym">Eumeta japonica</name>
    <dbReference type="NCBI Taxonomy" id="151549"/>
    <lineage>
        <taxon>Eukaryota</taxon>
        <taxon>Metazoa</taxon>
        <taxon>Ecdysozoa</taxon>
        <taxon>Arthropoda</taxon>
        <taxon>Hexapoda</taxon>
        <taxon>Insecta</taxon>
        <taxon>Pterygota</taxon>
        <taxon>Neoptera</taxon>
        <taxon>Endopterygota</taxon>
        <taxon>Lepidoptera</taxon>
        <taxon>Glossata</taxon>
        <taxon>Ditrysia</taxon>
        <taxon>Tineoidea</taxon>
        <taxon>Psychidae</taxon>
        <taxon>Oiketicinae</taxon>
        <taxon>Eumeta</taxon>
    </lineage>
</organism>
<evidence type="ECO:0000313" key="3">
    <source>
        <dbReference type="Proteomes" id="UP000299102"/>
    </source>
</evidence>
<protein>
    <submittedName>
        <fullName evidence="2">Uncharacterized protein</fullName>
    </submittedName>
</protein>
<comment type="caution">
    <text evidence="2">The sequence shown here is derived from an EMBL/GenBank/DDBJ whole genome shotgun (WGS) entry which is preliminary data.</text>
</comment>
<reference evidence="2 3" key="1">
    <citation type="journal article" date="2019" name="Commun. Biol.">
        <title>The bagworm genome reveals a unique fibroin gene that provides high tensile strength.</title>
        <authorList>
            <person name="Kono N."/>
            <person name="Nakamura H."/>
            <person name="Ohtoshi R."/>
            <person name="Tomita M."/>
            <person name="Numata K."/>
            <person name="Arakawa K."/>
        </authorList>
    </citation>
    <scope>NUCLEOTIDE SEQUENCE [LARGE SCALE GENOMIC DNA]</scope>
</reference>
<name>A0A4C1WEI5_EUMVA</name>